<sequence length="822" mass="83486">MSAIVSAAAVAVTGFIVLPMASGDEVTTTASISLTCKATPSTSLAGAQTFSAEDVAVNVTAPTNVDVGDNFSTTFSIDPVSVEVPSLPLGARLEKASRLKLDFALPDGVTFQNAEIDESNANLKGFTVLRVNEAGSPDPNGRILRLTSADNATIGNGPNSSKTSHGGIEYTITGSKIDLRFPVVKLNLKADTAGEKNFGVRTAGAAGNFGTDENFLTMNAQTSSIAFVGRVWAPTQCSPRASESAPIDQRATRLATVTVNPEAAATETSVTLSRPAEAVAGQPTELVATVVPEGAQGTVVFSSGQLSTAPVEVKDGRATGTLTFPEAGNYNVTATFTPANDKNFTASSITESVTVAGQVAEMQLKAPASAPARNKAEVSATLPKAASGTVTFRIGDATEVTADVQAVDGVATASVPTGTATGPQKLTAVYQPSAGSPFAKAQATADITIDAVAGTSLELAGLDGSTRPGDPVTISANVIPAENTESAAGQVIFTVDGRDFPVQVEGQRAAIEFTPDRAGEFPVTARFVPADATQTPAEATGTLKVVGATETSISAAVPKNIEPLVEAPTTFTVTPAAAGTLVATIDGRKISGTVDAATGTVTLPLVFPREGDYAVPVDFTPADPRAARPASTVVNVSVKAPSYDAVSVALTTNPEGKVGDKHAFRANVTPNTGSTSNVSGFVTLTNNGEKVTKDGAEVRIPVVRGVAEFDLTWNDAGTKNIVATFVNAEGTSMGSGSATVTVADPNGEVPPTDGGGTDNPGTDNPDVDGDLSSSSSSGSVFSSIISFFEKLWKFIVDLFTGAGSHGSSSLSSGTQSTPNPTI</sequence>
<reference evidence="3 4" key="1">
    <citation type="submission" date="2018-09" db="EMBL/GenBank/DDBJ databases">
        <title>Optimization and identification of Corynebacterium falsenii FN1-14 from fish paste.</title>
        <authorList>
            <person name="Daroonpunt R."/>
            <person name="Tanasupawat S."/>
        </authorList>
    </citation>
    <scope>NUCLEOTIDE SEQUENCE [LARGE SCALE GENOMIC DNA]</scope>
    <source>
        <strain evidence="3 4">FN1-14</strain>
    </source>
</reference>
<dbReference type="STRING" id="1451189.CFAL_10435"/>
<feature type="region of interest" description="Disordered" evidence="1">
    <location>
        <begin position="803"/>
        <end position="822"/>
    </location>
</feature>
<name>A0A418QAL3_9CORY</name>
<dbReference type="InterPro" id="IPR013783">
    <property type="entry name" value="Ig-like_fold"/>
</dbReference>
<dbReference type="AlphaFoldDB" id="A0A418QAL3"/>
<feature type="region of interest" description="Disordered" evidence="1">
    <location>
        <begin position="732"/>
        <end position="773"/>
    </location>
</feature>
<evidence type="ECO:0000313" key="4">
    <source>
        <dbReference type="Proteomes" id="UP000285278"/>
    </source>
</evidence>
<evidence type="ECO:0000256" key="2">
    <source>
        <dbReference type="SAM" id="SignalP"/>
    </source>
</evidence>
<feature type="chain" id="PRO_5039530369" evidence="2">
    <location>
        <begin position="22"/>
        <end position="822"/>
    </location>
</feature>
<keyword evidence="2" id="KW-0732">Signal</keyword>
<dbReference type="Gene3D" id="2.60.40.10">
    <property type="entry name" value="Immunoglobulins"/>
    <property type="match status" value="4"/>
</dbReference>
<protein>
    <submittedName>
        <fullName evidence="3">Ig-like domain repeat protein</fullName>
    </submittedName>
</protein>
<comment type="caution">
    <text evidence="3">The sequence shown here is derived from an EMBL/GenBank/DDBJ whole genome shotgun (WGS) entry which is preliminary data.</text>
</comment>
<keyword evidence="4" id="KW-1185">Reference proteome</keyword>
<evidence type="ECO:0000313" key="3">
    <source>
        <dbReference type="EMBL" id="RIX36982.1"/>
    </source>
</evidence>
<accession>A0A418QAL3</accession>
<gene>
    <name evidence="3" type="ORF">D3M95_01750</name>
</gene>
<proteinExistence type="predicted"/>
<dbReference type="EMBL" id="QXJK01000001">
    <property type="protein sequence ID" value="RIX36982.1"/>
    <property type="molecule type" value="Genomic_DNA"/>
</dbReference>
<evidence type="ECO:0000256" key="1">
    <source>
        <dbReference type="SAM" id="MobiDB-lite"/>
    </source>
</evidence>
<dbReference type="GO" id="GO:0005975">
    <property type="term" value="P:carbohydrate metabolic process"/>
    <property type="evidence" value="ECO:0007669"/>
    <property type="project" value="UniProtKB-ARBA"/>
</dbReference>
<organism evidence="3 4">
    <name type="scientific">Corynebacterium falsenii</name>
    <dbReference type="NCBI Taxonomy" id="108486"/>
    <lineage>
        <taxon>Bacteria</taxon>
        <taxon>Bacillati</taxon>
        <taxon>Actinomycetota</taxon>
        <taxon>Actinomycetes</taxon>
        <taxon>Mycobacteriales</taxon>
        <taxon>Corynebacteriaceae</taxon>
        <taxon>Corynebacterium</taxon>
    </lineage>
</organism>
<dbReference type="Proteomes" id="UP000285278">
    <property type="component" value="Unassembled WGS sequence"/>
</dbReference>
<feature type="signal peptide" evidence="2">
    <location>
        <begin position="1"/>
        <end position="21"/>
    </location>
</feature>
<dbReference type="OrthoDB" id="4483200at2"/>